<dbReference type="InterPro" id="IPR031610">
    <property type="entry name" value="TIC110"/>
</dbReference>
<organism evidence="3 4">
    <name type="scientific">Pleodorina starrii</name>
    <dbReference type="NCBI Taxonomy" id="330485"/>
    <lineage>
        <taxon>Eukaryota</taxon>
        <taxon>Viridiplantae</taxon>
        <taxon>Chlorophyta</taxon>
        <taxon>core chlorophytes</taxon>
        <taxon>Chlorophyceae</taxon>
        <taxon>CS clade</taxon>
        <taxon>Chlamydomonadales</taxon>
        <taxon>Volvocaceae</taxon>
        <taxon>Pleodorina</taxon>
    </lineage>
</organism>
<dbReference type="Pfam" id="PF16940">
    <property type="entry name" value="Tic110"/>
    <property type="match status" value="1"/>
</dbReference>
<comment type="caution">
    <text evidence="3">The sequence shown here is derived from an EMBL/GenBank/DDBJ whole genome shotgun (WGS) entry which is preliminary data.</text>
</comment>
<name>A0A9W6BBQ7_9CHLO</name>
<dbReference type="AlphaFoldDB" id="A0A9W6BBQ7"/>
<gene>
    <name evidence="3" type="primary">PLEST011592</name>
    <name evidence="3" type="ORF">PLESTB_000120100</name>
</gene>
<feature type="region of interest" description="Disordered" evidence="1">
    <location>
        <begin position="680"/>
        <end position="703"/>
    </location>
</feature>
<proteinExistence type="predicted"/>
<dbReference type="OrthoDB" id="191196at2759"/>
<dbReference type="PANTHER" id="PTHR34935">
    <property type="entry name" value="PROTEIN TIC110, CHLOROPLASTIC"/>
    <property type="match status" value="1"/>
</dbReference>
<dbReference type="GO" id="GO:0061927">
    <property type="term" value="C:TOC-TIC supercomplex I"/>
    <property type="evidence" value="ECO:0007669"/>
    <property type="project" value="TreeGrafter"/>
</dbReference>
<evidence type="ECO:0000313" key="3">
    <source>
        <dbReference type="EMBL" id="GLC48636.1"/>
    </source>
</evidence>
<keyword evidence="2" id="KW-0812">Transmembrane</keyword>
<evidence type="ECO:0000256" key="2">
    <source>
        <dbReference type="SAM" id="Phobius"/>
    </source>
</evidence>
<dbReference type="GO" id="GO:0045037">
    <property type="term" value="P:protein import into chloroplast stroma"/>
    <property type="evidence" value="ECO:0007669"/>
    <property type="project" value="TreeGrafter"/>
</dbReference>
<dbReference type="Proteomes" id="UP001165080">
    <property type="component" value="Unassembled WGS sequence"/>
</dbReference>
<keyword evidence="2" id="KW-1133">Transmembrane helix</keyword>
<sequence length="1049" mass="115737">MQTTRASMALRQPVRLTPGVPVRLPIGCLRTRPTLRPLYAAAPVEEAQFEATTLFEAEEPNTKAFPYPLPKDSGQQFLSSIPLLLLYPGFLAAIGAAGFTGSLVGRAAPVEPAVKDVAAYGTAAVAAAAMAYGCVQAKRKRDSAAVVDLYNALVDLPEATDLTPQTVADVGSKYGINFQKDELDGLKRIYGQYLESVIPVGDVQLKGDEAAKVAAFKEALGLVDEDAAPVHIEVGRRFMREGFETKDRTAVFEKRKAFQRLIYVSQVVFGDQKAAFLLPWRRTFNLNDAQIFVARRDNARAIFRQYLEARGGMLPADSHYLRELREKQTAIKLMDETAAEVVRDAARKTIESHLQKAIEVSKATGKARDITLLVEEVHAVLDYSRKLVKYGSEDDLVAGLGMVTLHGGALDAEGRARDLKDLYRLYLEEQLNRTAEFSSELEADAAELATILCLGAKETQALRDEVSAKLYRRLLKEEVTSGRLDAAASPAGVLQTLCDRVRFRPEAALELHRQLYKAKMSSLLEARRGHGGLTEADAEDLKRIRRILCLPADVAKKVMRETAGREFEELIGEIYLAGAKPLGSFEGERVDRALKELRLDSEVAVEVMALVTRERFRTYVTQAQREGGRDRREFASAIKKLLQFNALMVTPLLERVKGVDAAKKELAEMLMKAAEEAKKEEAAEAAASGAAPAPTPEQPTEDSVTQVRKAIQANRGEFSEEERKAQKEITLKDDLEGPMRKEIYKNYLMYSMSGEVVELPVGGVIRKKSNAQARQAEMTRLQSLADVLGMSGAEVMAAQSDLAEQAYKAQASEVMRTGPMNEEKIQYLEEMRSQLGLSKEIGDKVLKAARTEVYGSASAAEDGKWTIDRVLEMHKNGANVENLMEEVTRRNLFRKEIIKKVTDGSGDADSAHYLQALPAALALPANKVRLIVKEEVATRKRMLLVQAVSQFRQRRVHEAVTSLQNLLSCVALQPEEGPIPWKERGELQEVYGLYCAKEESEPKRSTLRHVLGLSEAEAVEIAATASMDAAAKKGGAASRLDDDDDDSFF</sequence>
<protein>
    <submittedName>
        <fullName evidence="3">Uncharacterized protein</fullName>
    </submittedName>
</protein>
<keyword evidence="2" id="KW-0472">Membrane</keyword>
<evidence type="ECO:0000256" key="1">
    <source>
        <dbReference type="SAM" id="MobiDB-lite"/>
    </source>
</evidence>
<keyword evidence="4" id="KW-1185">Reference proteome</keyword>
<accession>A0A9W6BBQ7</accession>
<reference evidence="3 4" key="1">
    <citation type="journal article" date="2023" name="Commun. Biol.">
        <title>Reorganization of the ancestral sex-determining regions during the evolution of trioecy in Pleodorina starrii.</title>
        <authorList>
            <person name="Takahashi K."/>
            <person name="Suzuki S."/>
            <person name="Kawai-Toyooka H."/>
            <person name="Yamamoto K."/>
            <person name="Hamaji T."/>
            <person name="Ootsuki R."/>
            <person name="Yamaguchi H."/>
            <person name="Kawachi M."/>
            <person name="Higashiyama T."/>
            <person name="Nozaki H."/>
        </authorList>
    </citation>
    <scope>NUCLEOTIDE SEQUENCE [LARGE SCALE GENOMIC DNA]</scope>
    <source>
        <strain evidence="3 4">NIES-4479</strain>
    </source>
</reference>
<dbReference type="EMBL" id="BRXU01000001">
    <property type="protein sequence ID" value="GLC48636.1"/>
    <property type="molecule type" value="Genomic_DNA"/>
</dbReference>
<dbReference type="PANTHER" id="PTHR34935:SF3">
    <property type="entry name" value="PROTEIN TIC110, CHLOROPLASTIC"/>
    <property type="match status" value="1"/>
</dbReference>
<evidence type="ECO:0000313" key="4">
    <source>
        <dbReference type="Proteomes" id="UP001165080"/>
    </source>
</evidence>
<feature type="transmembrane region" description="Helical" evidence="2">
    <location>
        <begin position="84"/>
        <end position="105"/>
    </location>
</feature>